<comment type="caution">
    <text evidence="1">The sequence shown here is derived from an EMBL/GenBank/DDBJ whole genome shotgun (WGS) entry which is preliminary data.</text>
</comment>
<sequence length="409" mass="45424">MIWEPPSERVRELMRQGAAEIVNGSQRWLDELNEASLGSRYMRTLVDDPVLAEAIRRGNRSHLLHWAVANLDRPGEPVQANKGAEPLDLIRRAIRRGMDERAIVEASRIGQAVTWRTWMRTALGLTTDPDELRELLDVSARSITSFTDVTVAETCRQVQIEQNAAARGRQAERREIVTEILDEAPLDVQQAEARLGYRLEQSHTAAVIWTDESTVDPAAFGRATEAVLHALARHRSLSVPADDTARWVWFAGAAGPDLAAIATAIAPLAPVQVAIGPTAAGIDGFRRSHHDAVRTQQMMTQFGSARRVASFADVELIALITSDAERADRFIDHTLGEFKSADAELQRTVLTFIHEQCNASRTATRLFTHRNTLSRRLARANELLPQPLEVSSVRVAVALEALRWRTEVP</sequence>
<protein>
    <submittedName>
        <fullName evidence="1">PucR family transcriptional regulator</fullName>
    </submittedName>
</protein>
<name>A0ACD2EQ41_9MYCO</name>
<organism evidence="1 2">
    <name type="scientific">Mycolicibacter terrae</name>
    <dbReference type="NCBI Taxonomy" id="1788"/>
    <lineage>
        <taxon>Bacteria</taxon>
        <taxon>Bacillati</taxon>
        <taxon>Actinomycetota</taxon>
        <taxon>Actinomycetes</taxon>
        <taxon>Mycobacteriales</taxon>
        <taxon>Mycobacteriaceae</taxon>
        <taxon>Mycolicibacter</taxon>
    </lineage>
</organism>
<dbReference type="Proteomes" id="UP000268891">
    <property type="component" value="Unassembled WGS sequence"/>
</dbReference>
<evidence type="ECO:0000313" key="2">
    <source>
        <dbReference type="Proteomes" id="UP000268891"/>
    </source>
</evidence>
<proteinExistence type="predicted"/>
<gene>
    <name evidence="1" type="ORF">EHH44_07105</name>
</gene>
<accession>A0ACD2EQ41</accession>
<dbReference type="EMBL" id="RRZR01000009">
    <property type="protein sequence ID" value="RRR46588.1"/>
    <property type="molecule type" value="Genomic_DNA"/>
</dbReference>
<reference evidence="1" key="1">
    <citation type="submission" date="2018-11" db="EMBL/GenBank/DDBJ databases">
        <authorList>
            <person name="Sattar A."/>
            <person name="Zunita Z."/>
            <person name="Jalila A."/>
            <person name="Saleha A.A."/>
        </authorList>
    </citation>
    <scope>NUCLEOTIDE SEQUENCE</scope>
    <source>
        <strain evidence="1">F12-74</strain>
    </source>
</reference>
<keyword evidence="2" id="KW-1185">Reference proteome</keyword>
<evidence type="ECO:0000313" key="1">
    <source>
        <dbReference type="EMBL" id="RRR46588.1"/>
    </source>
</evidence>